<keyword evidence="10" id="KW-1185">Reference proteome</keyword>
<proteinExistence type="inferred from homology"/>
<dbReference type="GO" id="GO:0005886">
    <property type="term" value="C:plasma membrane"/>
    <property type="evidence" value="ECO:0007669"/>
    <property type="project" value="UniProtKB-SubCell"/>
</dbReference>
<keyword evidence="3" id="KW-0813">Transport</keyword>
<evidence type="ECO:0000313" key="9">
    <source>
        <dbReference type="EMBL" id="PZD93617.1"/>
    </source>
</evidence>
<dbReference type="AlphaFoldDB" id="A0A2W1LQD8"/>
<protein>
    <submittedName>
        <fullName evidence="9">Ferrichrome ABC transporter permease</fullName>
    </submittedName>
</protein>
<dbReference type="InterPro" id="IPR037294">
    <property type="entry name" value="ABC_BtuC-like"/>
</dbReference>
<feature type="transmembrane region" description="Helical" evidence="8">
    <location>
        <begin position="156"/>
        <end position="180"/>
    </location>
</feature>
<dbReference type="CDD" id="cd06550">
    <property type="entry name" value="TM_ABC_iron-siderophores_like"/>
    <property type="match status" value="1"/>
</dbReference>
<feature type="transmembrane region" description="Helical" evidence="8">
    <location>
        <begin position="315"/>
        <end position="331"/>
    </location>
</feature>
<evidence type="ECO:0000256" key="5">
    <source>
        <dbReference type="ARBA" id="ARBA00022692"/>
    </source>
</evidence>
<evidence type="ECO:0000313" key="10">
    <source>
        <dbReference type="Proteomes" id="UP000249522"/>
    </source>
</evidence>
<comment type="caution">
    <text evidence="9">The sequence shown here is derived from an EMBL/GenBank/DDBJ whole genome shotgun (WGS) entry which is preliminary data.</text>
</comment>
<dbReference type="EMBL" id="QKRB01000057">
    <property type="protein sequence ID" value="PZD93617.1"/>
    <property type="molecule type" value="Genomic_DNA"/>
</dbReference>
<dbReference type="GO" id="GO:0033214">
    <property type="term" value="P:siderophore-iron import into cell"/>
    <property type="evidence" value="ECO:0007669"/>
    <property type="project" value="TreeGrafter"/>
</dbReference>
<reference evidence="9 10" key="1">
    <citation type="submission" date="2018-06" db="EMBL/GenBank/DDBJ databases">
        <title>Paenibacillus imtechensis sp. nov.</title>
        <authorList>
            <person name="Pinnaka A.K."/>
            <person name="Singh H."/>
            <person name="Kaur M."/>
        </authorList>
    </citation>
    <scope>NUCLEOTIDE SEQUENCE [LARGE SCALE GENOMIC DNA]</scope>
    <source>
        <strain evidence="9 10">SMB1</strain>
    </source>
</reference>
<name>A0A2W1LQD8_9BACL</name>
<dbReference type="PANTHER" id="PTHR30472">
    <property type="entry name" value="FERRIC ENTEROBACTIN TRANSPORT SYSTEM PERMEASE PROTEIN"/>
    <property type="match status" value="1"/>
</dbReference>
<evidence type="ECO:0000256" key="8">
    <source>
        <dbReference type="SAM" id="Phobius"/>
    </source>
</evidence>
<sequence length="340" mass="35888">MNDLSLRFGRKVPAILLIAAPPAAAAIIVLSVLYGAKNIDTATIWNALFQFDPDNVNHHIIRYSRIPRVLGALLIGAFLAVSGALMQGMTRNDLASPSIMGVSDGSAFMITLAMIVLPGATSLSMIFMSLVGSAAGVAIVLGLASTVPGGMSPVRMTIVGAVVSTFLSSISSALAVYFQLSQSVSFWYNARLHQLEPDMIRLALPFAVVGLLLAFLVSRHVTILSLGEEVSAGLGQRSALVKVISTLSIVILTGISVAIAGKIGFIGLIIPHIARFLVGLDYRWVVPCAAVIGAVFLALADLLSRFMNAPFETPIGIVTSLIGVPFFLYLIRKRGGGERD</sequence>
<dbReference type="InterPro" id="IPR000522">
    <property type="entry name" value="ABC_transptr_permease_BtuC"/>
</dbReference>
<evidence type="ECO:0000256" key="2">
    <source>
        <dbReference type="ARBA" id="ARBA00007935"/>
    </source>
</evidence>
<evidence type="ECO:0000256" key="6">
    <source>
        <dbReference type="ARBA" id="ARBA00022989"/>
    </source>
</evidence>
<keyword evidence="7 8" id="KW-0472">Membrane</keyword>
<dbReference type="Proteomes" id="UP000249522">
    <property type="component" value="Unassembled WGS sequence"/>
</dbReference>
<dbReference type="OrthoDB" id="9811721at2"/>
<keyword evidence="6 8" id="KW-1133">Transmembrane helix</keyword>
<feature type="transmembrane region" description="Helical" evidence="8">
    <location>
        <begin position="239"/>
        <end position="270"/>
    </location>
</feature>
<evidence type="ECO:0000256" key="1">
    <source>
        <dbReference type="ARBA" id="ARBA00004651"/>
    </source>
</evidence>
<gene>
    <name evidence="9" type="ORF">DNH61_23660</name>
</gene>
<dbReference type="Pfam" id="PF01032">
    <property type="entry name" value="FecCD"/>
    <property type="match status" value="1"/>
</dbReference>
<feature type="transmembrane region" description="Helical" evidence="8">
    <location>
        <begin position="12"/>
        <end position="36"/>
    </location>
</feature>
<comment type="similarity">
    <text evidence="2">Belongs to the binding-protein-dependent transport system permease family. FecCD subfamily.</text>
</comment>
<keyword evidence="5 8" id="KW-0812">Transmembrane</keyword>
<feature type="transmembrane region" description="Helical" evidence="8">
    <location>
        <begin position="98"/>
        <end position="117"/>
    </location>
</feature>
<evidence type="ECO:0000256" key="3">
    <source>
        <dbReference type="ARBA" id="ARBA00022448"/>
    </source>
</evidence>
<accession>A0A2W1LQD8</accession>
<dbReference type="PANTHER" id="PTHR30472:SF30">
    <property type="entry name" value="IRON-UPTAKE SYSTEM PERMEASE PROTEIN FEUB"/>
    <property type="match status" value="1"/>
</dbReference>
<feature type="transmembrane region" description="Helical" evidence="8">
    <location>
        <begin position="282"/>
        <end position="303"/>
    </location>
</feature>
<dbReference type="Gene3D" id="1.10.3470.10">
    <property type="entry name" value="ABC transporter involved in vitamin B12 uptake, BtuC"/>
    <property type="match status" value="1"/>
</dbReference>
<feature type="transmembrane region" description="Helical" evidence="8">
    <location>
        <begin position="123"/>
        <end position="144"/>
    </location>
</feature>
<evidence type="ECO:0000256" key="7">
    <source>
        <dbReference type="ARBA" id="ARBA00023136"/>
    </source>
</evidence>
<comment type="subcellular location">
    <subcellularLocation>
        <location evidence="1">Cell membrane</location>
        <topology evidence="1">Multi-pass membrane protein</topology>
    </subcellularLocation>
</comment>
<evidence type="ECO:0000256" key="4">
    <source>
        <dbReference type="ARBA" id="ARBA00022475"/>
    </source>
</evidence>
<organism evidence="9 10">
    <name type="scientific">Paenibacillus sambharensis</name>
    <dbReference type="NCBI Taxonomy" id="1803190"/>
    <lineage>
        <taxon>Bacteria</taxon>
        <taxon>Bacillati</taxon>
        <taxon>Bacillota</taxon>
        <taxon>Bacilli</taxon>
        <taxon>Bacillales</taxon>
        <taxon>Paenibacillaceae</taxon>
        <taxon>Paenibacillus</taxon>
    </lineage>
</organism>
<dbReference type="GO" id="GO:0022857">
    <property type="term" value="F:transmembrane transporter activity"/>
    <property type="evidence" value="ECO:0007669"/>
    <property type="project" value="InterPro"/>
</dbReference>
<dbReference type="SUPFAM" id="SSF81345">
    <property type="entry name" value="ABC transporter involved in vitamin B12 uptake, BtuC"/>
    <property type="match status" value="1"/>
</dbReference>
<dbReference type="FunFam" id="1.10.3470.10:FF:000001">
    <property type="entry name" value="Vitamin B12 ABC transporter permease BtuC"/>
    <property type="match status" value="1"/>
</dbReference>
<dbReference type="RefSeq" id="WP_111149286.1">
    <property type="nucleotide sequence ID" value="NZ_QKRB01000057.1"/>
</dbReference>
<keyword evidence="4" id="KW-1003">Cell membrane</keyword>
<feature type="transmembrane region" description="Helical" evidence="8">
    <location>
        <begin position="66"/>
        <end position="86"/>
    </location>
</feature>
<feature type="transmembrane region" description="Helical" evidence="8">
    <location>
        <begin position="200"/>
        <end position="218"/>
    </location>
</feature>